<evidence type="ECO:0008006" key="4">
    <source>
        <dbReference type="Google" id="ProtNLM"/>
    </source>
</evidence>
<reference evidence="2" key="1">
    <citation type="submission" date="2022-11" db="EMBL/GenBank/DDBJ databases">
        <authorList>
            <person name="Kikuchi T."/>
        </authorList>
    </citation>
    <scope>NUCLEOTIDE SEQUENCE</scope>
    <source>
        <strain evidence="2">PS1010</strain>
    </source>
</reference>
<proteinExistence type="predicted"/>
<dbReference type="AlphaFoldDB" id="A0A9P1NAD2"/>
<feature type="chain" id="PRO_5040253673" description="Secreted protein" evidence="1">
    <location>
        <begin position="18"/>
        <end position="84"/>
    </location>
</feature>
<dbReference type="EMBL" id="CANHGI010000006">
    <property type="protein sequence ID" value="CAI5455560.1"/>
    <property type="molecule type" value="Genomic_DNA"/>
</dbReference>
<evidence type="ECO:0000256" key="1">
    <source>
        <dbReference type="SAM" id="SignalP"/>
    </source>
</evidence>
<evidence type="ECO:0000313" key="2">
    <source>
        <dbReference type="EMBL" id="CAI5455560.1"/>
    </source>
</evidence>
<evidence type="ECO:0000313" key="3">
    <source>
        <dbReference type="Proteomes" id="UP001152747"/>
    </source>
</evidence>
<dbReference type="Proteomes" id="UP001152747">
    <property type="component" value="Unassembled WGS sequence"/>
</dbReference>
<gene>
    <name evidence="2" type="ORF">CAMP_LOCUS18197</name>
</gene>
<accession>A0A9P1NAD2</accession>
<keyword evidence="1" id="KW-0732">Signal</keyword>
<protein>
    <recommendedName>
        <fullName evidence="4">Secreted protein</fullName>
    </recommendedName>
</protein>
<sequence>MILKYFILCLFVTYVFPVHIVRIPEFPPKRLLEQYYGPGNSKTVISPAITDRQKHEVHTPPATREACQNLKTSLIILSFIRLFV</sequence>
<name>A0A9P1NAD2_9PELO</name>
<feature type="signal peptide" evidence="1">
    <location>
        <begin position="1"/>
        <end position="17"/>
    </location>
</feature>
<keyword evidence="3" id="KW-1185">Reference proteome</keyword>
<comment type="caution">
    <text evidence="2">The sequence shown here is derived from an EMBL/GenBank/DDBJ whole genome shotgun (WGS) entry which is preliminary data.</text>
</comment>
<organism evidence="2 3">
    <name type="scientific">Caenorhabditis angaria</name>
    <dbReference type="NCBI Taxonomy" id="860376"/>
    <lineage>
        <taxon>Eukaryota</taxon>
        <taxon>Metazoa</taxon>
        <taxon>Ecdysozoa</taxon>
        <taxon>Nematoda</taxon>
        <taxon>Chromadorea</taxon>
        <taxon>Rhabditida</taxon>
        <taxon>Rhabditina</taxon>
        <taxon>Rhabditomorpha</taxon>
        <taxon>Rhabditoidea</taxon>
        <taxon>Rhabditidae</taxon>
        <taxon>Peloderinae</taxon>
        <taxon>Caenorhabditis</taxon>
    </lineage>
</organism>